<dbReference type="InterPro" id="IPR010499">
    <property type="entry name" value="AraC_E-bd"/>
</dbReference>
<dbReference type="SUPFAM" id="SSF55136">
    <property type="entry name" value="Probable bacterial effector-binding domain"/>
    <property type="match status" value="1"/>
</dbReference>
<dbReference type="Gene3D" id="3.20.80.10">
    <property type="entry name" value="Regulatory factor, effector binding domain"/>
    <property type="match status" value="1"/>
</dbReference>
<dbReference type="AlphaFoldDB" id="A0AAW5UNX4"/>
<dbReference type="EMBL" id="JAPDVH010000001">
    <property type="protein sequence ID" value="MCW4155497.1"/>
    <property type="molecule type" value="Genomic_DNA"/>
</dbReference>
<reference evidence="2" key="1">
    <citation type="submission" date="2022-11" db="EMBL/GenBank/DDBJ databases">
        <title>Genomic repertoires linked with pathogenic potency of arthritogenic Prevotella copri isolated from the gut of rheumatoid arthritis patients.</title>
        <authorList>
            <person name="Nii T."/>
            <person name="Maeda Y."/>
            <person name="Motooka D."/>
            <person name="Naito M."/>
            <person name="Matsumoto Y."/>
            <person name="Ogawa T."/>
            <person name="Oguro-Igashira E."/>
            <person name="Kishikawa T."/>
            <person name="Yamashita M."/>
            <person name="Koizumi S."/>
            <person name="Kurakawa T."/>
            <person name="Okumura R."/>
            <person name="Kayama H."/>
            <person name="Murakami M."/>
            <person name="Sakaguchi T."/>
            <person name="Das B."/>
            <person name="Nakamura S."/>
            <person name="Okada Y."/>
            <person name="Kumanogoh A."/>
            <person name="Takeda K."/>
        </authorList>
    </citation>
    <scope>NUCLEOTIDE SEQUENCE</scope>
    <source>
        <strain evidence="2">H012_8</strain>
    </source>
</reference>
<sequence length="168" mass="19143">MEITERIQSRKDVKAISVRLLGDYKSVNYMEAWNKLGAYCQKHHLDYDCPDAEYINIYHDNPAATPAEACRTDVCIAAPIVSQLQPEEDVNIITIYGGRFLVYRYQGPYENLAEVNAKVYGELLPASGEKVKLGNGVLEHCQMFERYLNDPETTAPEKLLTEIWIPIE</sequence>
<dbReference type="SMART" id="SM00871">
    <property type="entry name" value="AraC_E_bind"/>
    <property type="match status" value="1"/>
</dbReference>
<gene>
    <name evidence="2" type="ORF">ONT23_08065</name>
</gene>
<evidence type="ECO:0000313" key="3">
    <source>
        <dbReference type="Proteomes" id="UP001209168"/>
    </source>
</evidence>
<organism evidence="2 3">
    <name type="scientific">Segatella copri</name>
    <dbReference type="NCBI Taxonomy" id="165179"/>
    <lineage>
        <taxon>Bacteria</taxon>
        <taxon>Pseudomonadati</taxon>
        <taxon>Bacteroidota</taxon>
        <taxon>Bacteroidia</taxon>
        <taxon>Bacteroidales</taxon>
        <taxon>Prevotellaceae</taxon>
        <taxon>Segatella</taxon>
    </lineage>
</organism>
<dbReference type="InterPro" id="IPR011256">
    <property type="entry name" value="Reg_factor_effector_dom_sf"/>
</dbReference>
<accession>A0AAW5UNX4</accession>
<dbReference type="InterPro" id="IPR050908">
    <property type="entry name" value="SmbC-like"/>
</dbReference>
<proteinExistence type="predicted"/>
<evidence type="ECO:0000313" key="2">
    <source>
        <dbReference type="EMBL" id="MCW4155497.1"/>
    </source>
</evidence>
<name>A0AAW5UNX4_9BACT</name>
<dbReference type="PANTHER" id="PTHR40055">
    <property type="entry name" value="TRANSCRIPTIONAL REGULATOR YGIV-RELATED"/>
    <property type="match status" value="1"/>
</dbReference>
<dbReference type="PANTHER" id="PTHR40055:SF1">
    <property type="entry name" value="TRANSCRIPTIONAL REGULATOR YGIV-RELATED"/>
    <property type="match status" value="1"/>
</dbReference>
<comment type="caution">
    <text evidence="2">The sequence shown here is derived from an EMBL/GenBank/DDBJ whole genome shotgun (WGS) entry which is preliminary data.</text>
</comment>
<feature type="domain" description="AraC effector-binding" evidence="1">
    <location>
        <begin position="1"/>
        <end position="168"/>
    </location>
</feature>
<dbReference type="RefSeq" id="WP_264900754.1">
    <property type="nucleotide sequence ID" value="NZ_JAPDVH010000001.1"/>
</dbReference>
<dbReference type="Pfam" id="PF06445">
    <property type="entry name" value="GyrI-like"/>
    <property type="match status" value="1"/>
</dbReference>
<protein>
    <submittedName>
        <fullName evidence="2">GyrI-like domain-containing protein</fullName>
    </submittedName>
</protein>
<dbReference type="InterPro" id="IPR029442">
    <property type="entry name" value="GyrI-like"/>
</dbReference>
<evidence type="ECO:0000259" key="1">
    <source>
        <dbReference type="SMART" id="SM00871"/>
    </source>
</evidence>
<dbReference type="Proteomes" id="UP001209168">
    <property type="component" value="Unassembled WGS sequence"/>
</dbReference>